<name>A0A0C5VSG1_9GAMM</name>
<feature type="transmembrane region" description="Helical" evidence="1">
    <location>
        <begin position="37"/>
        <end position="56"/>
    </location>
</feature>
<feature type="transmembrane region" description="Helical" evidence="1">
    <location>
        <begin position="165"/>
        <end position="196"/>
    </location>
</feature>
<gene>
    <name evidence="3" type="ORF">YC6258_04204</name>
</gene>
<keyword evidence="1" id="KW-0472">Membrane</keyword>
<proteinExistence type="predicted"/>
<protein>
    <submittedName>
        <fullName evidence="3">Fatty acid desaturase</fullName>
    </submittedName>
</protein>
<evidence type="ECO:0000313" key="4">
    <source>
        <dbReference type="Proteomes" id="UP000032266"/>
    </source>
</evidence>
<feature type="transmembrane region" description="Helical" evidence="1">
    <location>
        <begin position="12"/>
        <end position="31"/>
    </location>
</feature>
<dbReference type="HOGENOM" id="CLU_1026026_0_0_6"/>
<dbReference type="RefSeq" id="WP_044618295.1">
    <property type="nucleotide sequence ID" value="NZ_CP007142.1"/>
</dbReference>
<evidence type="ECO:0000313" key="3">
    <source>
        <dbReference type="EMBL" id="AJQ96238.1"/>
    </source>
</evidence>
<dbReference type="AlphaFoldDB" id="A0A0C5VSG1"/>
<evidence type="ECO:0000256" key="1">
    <source>
        <dbReference type="SAM" id="Phobius"/>
    </source>
</evidence>
<dbReference type="GO" id="GO:0006629">
    <property type="term" value="P:lipid metabolic process"/>
    <property type="evidence" value="ECO:0007669"/>
    <property type="project" value="InterPro"/>
</dbReference>
<keyword evidence="4" id="KW-1185">Reference proteome</keyword>
<dbReference type="EMBL" id="CP007142">
    <property type="protein sequence ID" value="AJQ96238.1"/>
    <property type="molecule type" value="Genomic_DNA"/>
</dbReference>
<dbReference type="OrthoDB" id="634389at2"/>
<keyword evidence="1" id="KW-0812">Transmembrane</keyword>
<organism evidence="3 4">
    <name type="scientific">Gynuella sunshinyii YC6258</name>
    <dbReference type="NCBI Taxonomy" id="1445510"/>
    <lineage>
        <taxon>Bacteria</taxon>
        <taxon>Pseudomonadati</taxon>
        <taxon>Pseudomonadota</taxon>
        <taxon>Gammaproteobacteria</taxon>
        <taxon>Oceanospirillales</taxon>
        <taxon>Saccharospirillaceae</taxon>
        <taxon>Gynuella</taxon>
    </lineage>
</organism>
<feature type="domain" description="Fatty acid desaturase" evidence="2">
    <location>
        <begin position="38"/>
        <end position="262"/>
    </location>
</feature>
<dbReference type="KEGG" id="gsn:YC6258_04204"/>
<sequence length="283" mass="33232">MKTQKLYIYKADILPLTFIFLLFTCQCIVYFKVDSIALLLLSSLLFMPLLTFCVSYNHHHAHVPVSNSKILNSVINRVLCLQVWISHYAWILHHNIGHHANYMNQHPDHHGDIDDSNWTREDGTQMGRMEYTIYLVKTAGHRVTENGKKSVQTYKRYLSFKLQNYVLLILLLLYKPVAASLIFIIPSLVMVVYTFWLTYPHHSGLRTEDPYKASRSITHPLYNFWFCNLGYHAAHHIKPGMHWSALPDFHKSIEDKIPDHLIQRTLFPEPRQILKTEDLEYDL</sequence>
<dbReference type="STRING" id="1445510.YC6258_04204"/>
<accession>A0A0C5VSG1</accession>
<dbReference type="InterPro" id="IPR005804">
    <property type="entry name" value="FA_desaturase_dom"/>
</dbReference>
<reference evidence="3 4" key="1">
    <citation type="submission" date="2014-01" db="EMBL/GenBank/DDBJ databases">
        <title>Full genme sequencing of cellulolytic bacterium Gynuella sunshinyii YC6258T gen. nov., sp. nov.</title>
        <authorList>
            <person name="Khan H."/>
            <person name="Chung E.J."/>
            <person name="Chung Y.R."/>
        </authorList>
    </citation>
    <scope>NUCLEOTIDE SEQUENCE [LARGE SCALE GENOMIC DNA]</scope>
    <source>
        <strain evidence="3 4">YC6258</strain>
    </source>
</reference>
<dbReference type="Pfam" id="PF00487">
    <property type="entry name" value="FA_desaturase"/>
    <property type="match status" value="1"/>
</dbReference>
<evidence type="ECO:0000259" key="2">
    <source>
        <dbReference type="Pfam" id="PF00487"/>
    </source>
</evidence>
<dbReference type="Proteomes" id="UP000032266">
    <property type="component" value="Chromosome"/>
</dbReference>
<keyword evidence="1" id="KW-1133">Transmembrane helix</keyword>